<dbReference type="EMBL" id="JACHMW010000001">
    <property type="protein sequence ID" value="MBB5849459.1"/>
    <property type="molecule type" value="Genomic_DNA"/>
</dbReference>
<reference evidence="2 3" key="1">
    <citation type="submission" date="2020-08" db="EMBL/GenBank/DDBJ databases">
        <title>Sequencing the genomes of 1000 actinobacteria strains.</title>
        <authorList>
            <person name="Klenk H.-P."/>
        </authorList>
    </citation>
    <scope>NUCLEOTIDE SEQUENCE [LARGE SCALE GENOMIC DNA]</scope>
    <source>
        <strain evidence="2 3">DSM 17945</strain>
    </source>
</reference>
<dbReference type="Proteomes" id="UP000567246">
    <property type="component" value="Unassembled WGS sequence"/>
</dbReference>
<dbReference type="CDD" id="cd04301">
    <property type="entry name" value="NAT_SF"/>
    <property type="match status" value="1"/>
</dbReference>
<evidence type="ECO:0000259" key="1">
    <source>
        <dbReference type="PROSITE" id="PS51186"/>
    </source>
</evidence>
<dbReference type="InterPro" id="IPR051531">
    <property type="entry name" value="N-acetyltransferase"/>
</dbReference>
<dbReference type="PANTHER" id="PTHR43792">
    <property type="entry name" value="GNAT FAMILY, PUTATIVE (AFU_ORTHOLOGUE AFUA_3G00765)-RELATED-RELATED"/>
    <property type="match status" value="1"/>
</dbReference>
<comment type="caution">
    <text evidence="2">The sequence shown here is derived from an EMBL/GenBank/DDBJ whole genome shotgun (WGS) entry which is preliminary data.</text>
</comment>
<dbReference type="InterPro" id="IPR000182">
    <property type="entry name" value="GNAT_dom"/>
</dbReference>
<dbReference type="GO" id="GO:0016747">
    <property type="term" value="F:acyltransferase activity, transferring groups other than amino-acyl groups"/>
    <property type="evidence" value="ECO:0007669"/>
    <property type="project" value="InterPro"/>
</dbReference>
<protein>
    <submittedName>
        <fullName evidence="2">RimJ/RimL family protein N-acetyltransferase</fullName>
    </submittedName>
</protein>
<organism evidence="2 3">
    <name type="scientific">Micrococcus endophyticus</name>
    <dbReference type="NCBI Taxonomy" id="455343"/>
    <lineage>
        <taxon>Bacteria</taxon>
        <taxon>Bacillati</taxon>
        <taxon>Actinomycetota</taxon>
        <taxon>Actinomycetes</taxon>
        <taxon>Micrococcales</taxon>
        <taxon>Micrococcaceae</taxon>
        <taxon>Micrococcus</taxon>
    </lineage>
</organism>
<evidence type="ECO:0000313" key="3">
    <source>
        <dbReference type="Proteomes" id="UP000567246"/>
    </source>
</evidence>
<sequence length="165" mass="17318">MPSRLHLRPLTVADAEEMSAVLADPALYAHTGGEPPSEELLTQQYRIQTRGESADGSERWQNLIVVLEETGEAVGYVQATTPKDGGPTEVAWVIGVPWQGRGLGGEAAAQLVEHLAGQGVRELIADIAPGHAASEAVARHIGLEPSDVVVDGEVRWTGTVGGRAG</sequence>
<dbReference type="RefSeq" id="WP_184173031.1">
    <property type="nucleotide sequence ID" value="NZ_BAABAG010000012.1"/>
</dbReference>
<keyword evidence="2" id="KW-0808">Transferase</keyword>
<evidence type="ECO:0000313" key="2">
    <source>
        <dbReference type="EMBL" id="MBB5849459.1"/>
    </source>
</evidence>
<dbReference type="SUPFAM" id="SSF55729">
    <property type="entry name" value="Acyl-CoA N-acyltransferases (Nat)"/>
    <property type="match status" value="1"/>
</dbReference>
<accession>A0A7W9JKT4</accession>
<keyword evidence="3" id="KW-1185">Reference proteome</keyword>
<feature type="domain" description="N-acetyltransferase" evidence="1">
    <location>
        <begin position="5"/>
        <end position="161"/>
    </location>
</feature>
<dbReference type="Gene3D" id="3.40.630.30">
    <property type="match status" value="1"/>
</dbReference>
<gene>
    <name evidence="2" type="ORF">HDA33_002023</name>
</gene>
<dbReference type="AlphaFoldDB" id="A0A7W9JKT4"/>
<name>A0A7W9JKT4_9MICC</name>
<proteinExistence type="predicted"/>
<dbReference type="InterPro" id="IPR016181">
    <property type="entry name" value="Acyl_CoA_acyltransferase"/>
</dbReference>
<dbReference type="Pfam" id="PF13302">
    <property type="entry name" value="Acetyltransf_3"/>
    <property type="match status" value="1"/>
</dbReference>
<dbReference type="PROSITE" id="PS51186">
    <property type="entry name" value="GNAT"/>
    <property type="match status" value="1"/>
</dbReference>